<evidence type="ECO:0000313" key="3">
    <source>
        <dbReference type="Proteomes" id="UP001219862"/>
    </source>
</evidence>
<dbReference type="PANTHER" id="PTHR43190">
    <property type="entry name" value="N-ACETYL-D-GLUCOSAMINE KINASE"/>
    <property type="match status" value="1"/>
</dbReference>
<accession>A0ABT5KQ58</accession>
<protein>
    <submittedName>
        <fullName evidence="2">BadF/BadG/BcrA/BcrD ATPase family protein</fullName>
    </submittedName>
</protein>
<evidence type="ECO:0000313" key="2">
    <source>
        <dbReference type="EMBL" id="MDC8785055.1"/>
    </source>
</evidence>
<keyword evidence="3" id="KW-1185">Reference proteome</keyword>
<dbReference type="InterPro" id="IPR002731">
    <property type="entry name" value="ATPase_BadF"/>
</dbReference>
<dbReference type="Gene3D" id="3.30.420.40">
    <property type="match status" value="2"/>
</dbReference>
<organism evidence="2 3">
    <name type="scientific">Roseateles koreensis</name>
    <dbReference type="NCBI Taxonomy" id="2987526"/>
    <lineage>
        <taxon>Bacteria</taxon>
        <taxon>Pseudomonadati</taxon>
        <taxon>Pseudomonadota</taxon>
        <taxon>Betaproteobacteria</taxon>
        <taxon>Burkholderiales</taxon>
        <taxon>Sphaerotilaceae</taxon>
        <taxon>Roseateles</taxon>
    </lineage>
</organism>
<dbReference type="RefSeq" id="WP_273596169.1">
    <property type="nucleotide sequence ID" value="NZ_JAQQXS010000005.1"/>
</dbReference>
<dbReference type="SUPFAM" id="SSF53067">
    <property type="entry name" value="Actin-like ATPase domain"/>
    <property type="match status" value="2"/>
</dbReference>
<dbReference type="PANTHER" id="PTHR43190:SF3">
    <property type="entry name" value="N-ACETYL-D-GLUCOSAMINE KINASE"/>
    <property type="match status" value="1"/>
</dbReference>
<comment type="caution">
    <text evidence="2">The sequence shown here is derived from an EMBL/GenBank/DDBJ whole genome shotgun (WGS) entry which is preliminary data.</text>
</comment>
<dbReference type="InterPro" id="IPR052519">
    <property type="entry name" value="Euk-type_GlcNAc_Kinase"/>
</dbReference>
<evidence type="ECO:0000259" key="1">
    <source>
        <dbReference type="Pfam" id="PF01869"/>
    </source>
</evidence>
<dbReference type="Proteomes" id="UP001219862">
    <property type="component" value="Unassembled WGS sequence"/>
</dbReference>
<name>A0ABT5KQ58_9BURK</name>
<dbReference type="InterPro" id="IPR043129">
    <property type="entry name" value="ATPase_NBD"/>
</dbReference>
<sequence>MNTTTLCPLGADSALASTRFLLGVDGGGTGTRVRLSDLQGQCLGQGEAGPSALGQGAEQAWRHIQQAAQQAALNAGLPALDWSQMAVGLGMSGSSVTHLVEAFMAQQPGCALLALDSDGFTTVLGAHGGQAGAVVAAGTGSIGEALRRDGSRACISGWGWICGDEGSGAWLGLKAMRHAQQAMDGRAVVGTLARAVWAVAGHDREAVLAWCAQAGQAGYASLAPVVFEHRGGDGMAAALVQEAVIELERLAMALDPAGDLPLALCGSVALRLAPDFSGTIAGRCVSPQGDSADGALHLVRSALQRLRT</sequence>
<dbReference type="CDD" id="cd24082">
    <property type="entry name" value="ASKHA_NBD_GspK-like"/>
    <property type="match status" value="1"/>
</dbReference>
<gene>
    <name evidence="2" type="ORF">PRZ01_07605</name>
</gene>
<proteinExistence type="predicted"/>
<feature type="domain" description="ATPase BadF/BadG/BcrA/BcrD type" evidence="1">
    <location>
        <begin position="22"/>
        <end position="255"/>
    </location>
</feature>
<dbReference type="Pfam" id="PF01869">
    <property type="entry name" value="BcrAD_BadFG"/>
    <property type="match status" value="1"/>
</dbReference>
<dbReference type="EMBL" id="JAQQXS010000005">
    <property type="protein sequence ID" value="MDC8785055.1"/>
    <property type="molecule type" value="Genomic_DNA"/>
</dbReference>
<reference evidence="2 3" key="1">
    <citation type="submission" date="2022-10" db="EMBL/GenBank/DDBJ databases">
        <title>paucibacter sp. hw8 Genome sequencing.</title>
        <authorList>
            <person name="Park S."/>
        </authorList>
    </citation>
    <scope>NUCLEOTIDE SEQUENCE [LARGE SCALE GENOMIC DNA]</scope>
    <source>
        <strain evidence="3">hw8</strain>
    </source>
</reference>